<dbReference type="InterPro" id="IPR013520">
    <property type="entry name" value="Ribonucl_H"/>
</dbReference>
<reference evidence="6 7" key="1">
    <citation type="submission" date="2019-09" db="EMBL/GenBank/DDBJ databases">
        <title>Genome sequence and assembly of Adhaeribacter sp.</title>
        <authorList>
            <person name="Chhetri G."/>
        </authorList>
    </citation>
    <scope>NUCLEOTIDE SEQUENCE [LARGE SCALE GENOMIC DNA]</scope>
    <source>
        <strain evidence="6 7">DK36</strain>
    </source>
</reference>
<dbReference type="InterPro" id="IPR012337">
    <property type="entry name" value="RNaseH-like_sf"/>
</dbReference>
<dbReference type="AlphaFoldDB" id="A0A5M6D3S3"/>
<dbReference type="SMART" id="SM00479">
    <property type="entry name" value="EXOIII"/>
    <property type="match status" value="1"/>
</dbReference>
<comment type="caution">
    <text evidence="6">The sequence shown here is derived from an EMBL/GenBank/DDBJ whole genome shotgun (WGS) entry which is preliminary data.</text>
</comment>
<dbReference type="PANTHER" id="PTHR30231">
    <property type="entry name" value="DNA POLYMERASE III SUBUNIT EPSILON"/>
    <property type="match status" value="1"/>
</dbReference>
<keyword evidence="7" id="KW-1185">Reference proteome</keyword>
<dbReference type="EMBL" id="VWSF01000022">
    <property type="protein sequence ID" value="KAA5541240.1"/>
    <property type="molecule type" value="Genomic_DNA"/>
</dbReference>
<dbReference type="CDD" id="cd06127">
    <property type="entry name" value="DEDDh"/>
    <property type="match status" value="1"/>
</dbReference>
<proteinExistence type="predicted"/>
<evidence type="ECO:0000259" key="5">
    <source>
        <dbReference type="SMART" id="SM00479"/>
    </source>
</evidence>
<feature type="domain" description="Exonuclease" evidence="5">
    <location>
        <begin position="22"/>
        <end position="208"/>
    </location>
</feature>
<dbReference type="InterPro" id="IPR036397">
    <property type="entry name" value="RNaseH_sf"/>
</dbReference>
<keyword evidence="1" id="KW-0540">Nuclease</keyword>
<dbReference type="Proteomes" id="UP000323426">
    <property type="component" value="Unassembled WGS sequence"/>
</dbReference>
<feature type="transmembrane region" description="Helical" evidence="4">
    <location>
        <begin position="227"/>
        <end position="249"/>
    </location>
</feature>
<sequence length="250" mass="28882">MRPYHWVNPGVCFSLNFVVRDYLLFIDTETSGLPKKWDIPYSDLDNWPYSVQIAWVIFTKDGQEIKRESHYINDNDFEISPGAYRIHGISKAFLHQHGESRKTILTQLAADLQHYQPLVVAHYMQLDFHMIGADFYRIGLENPLQDLPRFCTMLATSKYVSNPKSKYLRLDRLYYILFQEDMGNQHEALTDATATAACFFEMLKIGDISAEKIASQQTTQTNSTNIISGWGCSTLVVIISFLTYLFLLWP</sequence>
<dbReference type="GO" id="GO:0006259">
    <property type="term" value="P:DNA metabolic process"/>
    <property type="evidence" value="ECO:0007669"/>
    <property type="project" value="UniProtKB-ARBA"/>
</dbReference>
<evidence type="ECO:0000256" key="3">
    <source>
        <dbReference type="ARBA" id="ARBA00022839"/>
    </source>
</evidence>
<evidence type="ECO:0000256" key="4">
    <source>
        <dbReference type="SAM" id="Phobius"/>
    </source>
</evidence>
<evidence type="ECO:0000313" key="7">
    <source>
        <dbReference type="Proteomes" id="UP000323426"/>
    </source>
</evidence>
<dbReference type="PANTHER" id="PTHR30231:SF4">
    <property type="entry name" value="PROTEIN NEN2"/>
    <property type="match status" value="1"/>
</dbReference>
<organism evidence="6 7">
    <name type="scientific">Adhaeribacter rhizoryzae</name>
    <dbReference type="NCBI Taxonomy" id="2607907"/>
    <lineage>
        <taxon>Bacteria</taxon>
        <taxon>Pseudomonadati</taxon>
        <taxon>Bacteroidota</taxon>
        <taxon>Cytophagia</taxon>
        <taxon>Cytophagales</taxon>
        <taxon>Hymenobacteraceae</taxon>
        <taxon>Adhaeribacter</taxon>
    </lineage>
</organism>
<keyword evidence="4" id="KW-1133">Transmembrane helix</keyword>
<name>A0A5M6D3S3_9BACT</name>
<evidence type="ECO:0000256" key="1">
    <source>
        <dbReference type="ARBA" id="ARBA00022722"/>
    </source>
</evidence>
<accession>A0A5M6D3S3</accession>
<dbReference type="Gene3D" id="3.30.420.10">
    <property type="entry name" value="Ribonuclease H-like superfamily/Ribonuclease H"/>
    <property type="match status" value="1"/>
</dbReference>
<keyword evidence="2" id="KW-0378">Hydrolase</keyword>
<dbReference type="SUPFAM" id="SSF53098">
    <property type="entry name" value="Ribonuclease H-like"/>
    <property type="match status" value="1"/>
</dbReference>
<evidence type="ECO:0000313" key="6">
    <source>
        <dbReference type="EMBL" id="KAA5541240.1"/>
    </source>
</evidence>
<keyword evidence="3 6" id="KW-0269">Exonuclease</keyword>
<dbReference type="GO" id="GO:0003676">
    <property type="term" value="F:nucleic acid binding"/>
    <property type="evidence" value="ECO:0007669"/>
    <property type="project" value="InterPro"/>
</dbReference>
<dbReference type="GO" id="GO:0008408">
    <property type="term" value="F:3'-5' exonuclease activity"/>
    <property type="evidence" value="ECO:0007669"/>
    <property type="project" value="TreeGrafter"/>
</dbReference>
<keyword evidence="4" id="KW-0812">Transmembrane</keyword>
<evidence type="ECO:0000256" key="2">
    <source>
        <dbReference type="ARBA" id="ARBA00022801"/>
    </source>
</evidence>
<dbReference type="Pfam" id="PF00929">
    <property type="entry name" value="RNase_T"/>
    <property type="match status" value="1"/>
</dbReference>
<protein>
    <submittedName>
        <fullName evidence="6">3'-5' exonuclease</fullName>
    </submittedName>
</protein>
<keyword evidence="4" id="KW-0472">Membrane</keyword>
<gene>
    <name evidence="6" type="ORF">F0145_20775</name>
</gene>